<feature type="region of interest" description="Disordered" evidence="4">
    <location>
        <begin position="1"/>
        <end position="97"/>
    </location>
</feature>
<proteinExistence type="inferred from homology"/>
<gene>
    <name evidence="5" type="ORF">B0A50_05719</name>
</gene>
<comment type="subcellular location">
    <subcellularLocation>
        <location evidence="1">Mitochondrion</location>
    </subcellularLocation>
</comment>
<evidence type="ECO:0000256" key="2">
    <source>
        <dbReference type="ARBA" id="ARBA00023128"/>
    </source>
</evidence>
<accession>A0A4U0TRD8</accession>
<keyword evidence="6" id="KW-1185">Reference proteome</keyword>
<evidence type="ECO:0000256" key="4">
    <source>
        <dbReference type="SAM" id="MobiDB-lite"/>
    </source>
</evidence>
<feature type="compositionally biased region" description="Basic residues" evidence="4">
    <location>
        <begin position="1"/>
        <end position="11"/>
    </location>
</feature>
<sequence>MIRFLGKRSTPKKIDHSPQAHPASPSDELPESFASYRNRAQQHGPLGGQQQQSQSSTKSAAPSSSAGAAPTYGNIGGRSASQLGPVEPAKGQYWDRNELPKRFHRARWTEAEMEALESGGASMSA</sequence>
<dbReference type="GO" id="GO:0004591">
    <property type="term" value="F:oxoglutarate dehydrogenase (succinyl-transferring) activity"/>
    <property type="evidence" value="ECO:0007669"/>
    <property type="project" value="TreeGrafter"/>
</dbReference>
<protein>
    <submittedName>
        <fullName evidence="5">Uncharacterized protein</fullName>
    </submittedName>
</protein>
<comment type="similarity">
    <text evidence="3">Belongs to the alpha-ketoglutarate dehydrogenase component 4 family.</text>
</comment>
<dbReference type="Pfam" id="PF10937">
    <property type="entry name" value="Kgd4-YMR31"/>
    <property type="match status" value="1"/>
</dbReference>
<dbReference type="InterPro" id="IPR020373">
    <property type="entry name" value="Kgd4/YMR-31"/>
</dbReference>
<dbReference type="Proteomes" id="UP000308549">
    <property type="component" value="Unassembled WGS sequence"/>
</dbReference>
<dbReference type="AlphaFoldDB" id="A0A4U0TRD8"/>
<evidence type="ECO:0000313" key="5">
    <source>
        <dbReference type="EMBL" id="TKA24731.1"/>
    </source>
</evidence>
<dbReference type="EMBL" id="NAJL01000041">
    <property type="protein sequence ID" value="TKA24731.1"/>
    <property type="molecule type" value="Genomic_DNA"/>
</dbReference>
<evidence type="ECO:0000256" key="3">
    <source>
        <dbReference type="ARBA" id="ARBA00043970"/>
    </source>
</evidence>
<evidence type="ECO:0000256" key="1">
    <source>
        <dbReference type="ARBA" id="ARBA00004173"/>
    </source>
</evidence>
<dbReference type="OrthoDB" id="2116030at2759"/>
<reference evidence="5 6" key="1">
    <citation type="submission" date="2017-03" db="EMBL/GenBank/DDBJ databases">
        <title>Genomes of endolithic fungi from Antarctica.</title>
        <authorList>
            <person name="Coleine C."/>
            <person name="Masonjones S."/>
            <person name="Stajich J.E."/>
        </authorList>
    </citation>
    <scope>NUCLEOTIDE SEQUENCE [LARGE SCALE GENOMIC DNA]</scope>
    <source>
        <strain evidence="5 6">CCFEE 6315</strain>
    </source>
</reference>
<dbReference type="GO" id="GO:0006103">
    <property type="term" value="P:2-oxoglutarate metabolic process"/>
    <property type="evidence" value="ECO:0007669"/>
    <property type="project" value="InterPro"/>
</dbReference>
<organism evidence="5 6">
    <name type="scientific">Salinomyces thailandicus</name>
    <dbReference type="NCBI Taxonomy" id="706561"/>
    <lineage>
        <taxon>Eukaryota</taxon>
        <taxon>Fungi</taxon>
        <taxon>Dikarya</taxon>
        <taxon>Ascomycota</taxon>
        <taxon>Pezizomycotina</taxon>
        <taxon>Dothideomycetes</taxon>
        <taxon>Dothideomycetidae</taxon>
        <taxon>Mycosphaerellales</taxon>
        <taxon>Teratosphaeriaceae</taxon>
        <taxon>Salinomyces</taxon>
    </lineage>
</organism>
<dbReference type="PANTHER" id="PTHR31601:SF2">
    <property type="entry name" value="ALPHA-KETOGLUTARATE DEHYDROGENASE COMPONENT 4"/>
    <property type="match status" value="1"/>
</dbReference>
<feature type="compositionally biased region" description="Low complexity" evidence="4">
    <location>
        <begin position="41"/>
        <end position="70"/>
    </location>
</feature>
<name>A0A4U0TRD8_9PEZI</name>
<keyword evidence="2" id="KW-0496">Mitochondrion</keyword>
<evidence type="ECO:0000313" key="6">
    <source>
        <dbReference type="Proteomes" id="UP000308549"/>
    </source>
</evidence>
<dbReference type="PANTHER" id="PTHR31601">
    <property type="entry name" value="28S RIBOSOMAL PROTEIN S36, MITOCHONDRIAL"/>
    <property type="match status" value="1"/>
</dbReference>
<dbReference type="GO" id="GO:0005739">
    <property type="term" value="C:mitochondrion"/>
    <property type="evidence" value="ECO:0007669"/>
    <property type="project" value="UniProtKB-SubCell"/>
</dbReference>
<comment type="caution">
    <text evidence="5">The sequence shown here is derived from an EMBL/GenBank/DDBJ whole genome shotgun (WGS) entry which is preliminary data.</text>
</comment>